<evidence type="ECO:0000259" key="3">
    <source>
        <dbReference type="PROSITE" id="PS51186"/>
    </source>
</evidence>
<evidence type="ECO:0000313" key="5">
    <source>
        <dbReference type="Proteomes" id="UP001562065"/>
    </source>
</evidence>
<dbReference type="Pfam" id="PF00583">
    <property type="entry name" value="Acetyltransf_1"/>
    <property type="match status" value="1"/>
</dbReference>
<accession>A0ABV4AGX5</accession>
<dbReference type="PANTHER" id="PTHR43877:SF1">
    <property type="entry name" value="ACETYLTRANSFERASE"/>
    <property type="match status" value="1"/>
</dbReference>
<gene>
    <name evidence="4" type="ORF">AB5I84_07985</name>
</gene>
<proteinExistence type="predicted"/>
<protein>
    <submittedName>
        <fullName evidence="4">N-acetyltransferase family protein</fullName>
    </submittedName>
</protein>
<keyword evidence="2" id="KW-0012">Acyltransferase</keyword>
<name>A0ABV4AGX5_9GAMM</name>
<keyword evidence="1" id="KW-0808">Transferase</keyword>
<dbReference type="CDD" id="cd04301">
    <property type="entry name" value="NAT_SF"/>
    <property type="match status" value="1"/>
</dbReference>
<dbReference type="RefSeq" id="WP_369455326.1">
    <property type="nucleotide sequence ID" value="NZ_JBGCUO010000001.1"/>
</dbReference>
<dbReference type="PANTHER" id="PTHR43877">
    <property type="entry name" value="AMINOALKYLPHOSPHONATE N-ACETYLTRANSFERASE-RELATED-RELATED"/>
    <property type="match status" value="1"/>
</dbReference>
<dbReference type="Gene3D" id="3.40.630.30">
    <property type="match status" value="1"/>
</dbReference>
<dbReference type="InterPro" id="IPR016181">
    <property type="entry name" value="Acyl_CoA_acyltransferase"/>
</dbReference>
<dbReference type="InterPro" id="IPR000182">
    <property type="entry name" value="GNAT_dom"/>
</dbReference>
<sequence>MTATLHWRPVADADLATVAALAHTIWWQHYPPLIGEQQTRYMLARMYAPERLRQELADGVCYRLAWLDDEPVGYLSVRPGPCAALDKLYLLPSRHRQGLGQQMLEYACRLAAEQGGQRLQLRVNRDNCQAIAAYERAGFRCVGEDCAAIGDGFVMDDFIYERSLL</sequence>
<dbReference type="EMBL" id="JBGCUO010000001">
    <property type="protein sequence ID" value="MEY1662084.1"/>
    <property type="molecule type" value="Genomic_DNA"/>
</dbReference>
<dbReference type="InterPro" id="IPR050832">
    <property type="entry name" value="Bact_Acetyltransf"/>
</dbReference>
<keyword evidence="5" id="KW-1185">Reference proteome</keyword>
<dbReference type="SUPFAM" id="SSF55729">
    <property type="entry name" value="Acyl-CoA N-acyltransferases (Nat)"/>
    <property type="match status" value="1"/>
</dbReference>
<comment type="caution">
    <text evidence="4">The sequence shown here is derived from an EMBL/GenBank/DDBJ whole genome shotgun (WGS) entry which is preliminary data.</text>
</comment>
<reference evidence="4 5" key="1">
    <citation type="submission" date="2024-07" db="EMBL/GenBank/DDBJ databases">
        <authorList>
            <person name="Ren Q."/>
        </authorList>
    </citation>
    <scope>NUCLEOTIDE SEQUENCE [LARGE SCALE GENOMIC DNA]</scope>
    <source>
        <strain evidence="4 5">REN37</strain>
    </source>
</reference>
<evidence type="ECO:0000256" key="2">
    <source>
        <dbReference type="ARBA" id="ARBA00023315"/>
    </source>
</evidence>
<feature type="domain" description="N-acetyltransferase" evidence="3">
    <location>
        <begin position="5"/>
        <end position="160"/>
    </location>
</feature>
<dbReference type="Proteomes" id="UP001562065">
    <property type="component" value="Unassembled WGS sequence"/>
</dbReference>
<evidence type="ECO:0000256" key="1">
    <source>
        <dbReference type="ARBA" id="ARBA00022679"/>
    </source>
</evidence>
<evidence type="ECO:0000313" key="4">
    <source>
        <dbReference type="EMBL" id="MEY1662084.1"/>
    </source>
</evidence>
<dbReference type="PROSITE" id="PS51186">
    <property type="entry name" value="GNAT"/>
    <property type="match status" value="1"/>
</dbReference>
<organism evidence="4 5">
    <name type="scientific">Isoalcanivorax beigongshangi</name>
    <dbReference type="NCBI Taxonomy" id="3238810"/>
    <lineage>
        <taxon>Bacteria</taxon>
        <taxon>Pseudomonadati</taxon>
        <taxon>Pseudomonadota</taxon>
        <taxon>Gammaproteobacteria</taxon>
        <taxon>Oceanospirillales</taxon>
        <taxon>Alcanivoracaceae</taxon>
        <taxon>Isoalcanivorax</taxon>
    </lineage>
</organism>